<dbReference type="SUPFAM" id="SSF53448">
    <property type="entry name" value="Nucleotide-diphospho-sugar transferases"/>
    <property type="match status" value="1"/>
</dbReference>
<evidence type="ECO:0000259" key="3">
    <source>
        <dbReference type="Pfam" id="PF01755"/>
    </source>
</evidence>
<feature type="transmembrane region" description="Helical" evidence="1">
    <location>
        <begin position="188"/>
        <end position="211"/>
    </location>
</feature>
<dbReference type="PANTHER" id="PTHR22916">
    <property type="entry name" value="GLYCOSYLTRANSFERASE"/>
    <property type="match status" value="1"/>
</dbReference>
<dbReference type="Gene3D" id="3.90.550.10">
    <property type="entry name" value="Spore Coat Polysaccharide Biosynthesis Protein SpsA, Chain A"/>
    <property type="match status" value="1"/>
</dbReference>
<dbReference type="GO" id="GO:0016758">
    <property type="term" value="F:hexosyltransferase activity"/>
    <property type="evidence" value="ECO:0007669"/>
    <property type="project" value="UniProtKB-ARBA"/>
</dbReference>
<keyword evidence="1" id="KW-1133">Transmembrane helix</keyword>
<proteinExistence type="predicted"/>
<dbReference type="OrthoDB" id="363349at2"/>
<sequence length="521" mass="60604">MTPNEIITIFTPTFNREQTLERCYQSLLKQKNYNFGWLVIDDGSTDNTASLIANFSKTAPFTINYIYQENSGKQAAWNKALDVCTTEYFICLDSDDALIDNALENVMPYLTDIKNDTKIVGIRCNAINSLKNTIDSAYLSSEPIKESWFEEVVNNKFVGEKLDVFKTAVLRQFYFPVAENVKFIPENWLYSSIAKAGFLFLYLPIALRIFYDYDDKSRLTLTPVLKHAEGHYICRSHLLKIMPKSIWFRNPLFYLKTLVRFSQAARITKKTFKMRMRDSASFITAVLSYILQYVKIGVAATTKVIQDNMPVYVLNLEHNPERKQYMQNILQGIPITYEFFPAVYGKEIKNIDEVYDEKESLRILKRKLNMGEIGCALSHRLIYKKMIDENIPQALILEDDVSLLPDFYPVYRALSGKRIGNKVILLGTTVTKRIKKIWKERLTDTYSMYLVLNNYPGTYGYVIGLDAAKKIYYHNEKVFIEADRWKYYRRFSQIWLVAPSVVTVNEVFPSEIGSYLRHTPR</sequence>
<dbReference type="HOGENOM" id="CLU_522669_0_0_12"/>
<dbReference type="InterPro" id="IPR002654">
    <property type="entry name" value="Glyco_trans_25"/>
</dbReference>
<accession>M2AFB7</accession>
<dbReference type="EMBL" id="AGDZ01000028">
    <property type="protein sequence ID" value="EMB21846.1"/>
    <property type="molecule type" value="Genomic_DNA"/>
</dbReference>
<evidence type="ECO:0000313" key="5">
    <source>
        <dbReference type="Proteomes" id="UP000016183"/>
    </source>
</evidence>
<dbReference type="InterPro" id="IPR001173">
    <property type="entry name" value="Glyco_trans_2-like"/>
</dbReference>
<reference evidence="4 5" key="1">
    <citation type="submission" date="2012-01" db="EMBL/GenBank/DDBJ databases">
        <title>The Genome Sequence of Treponema denticola SP33.</title>
        <authorList>
            <consortium name="The Broad Institute Genome Sequencing Platform"/>
            <person name="Earl A."/>
            <person name="Ward D."/>
            <person name="Feldgarden M."/>
            <person name="Gevers D."/>
            <person name="Blanton J.M."/>
            <person name="Fenno C.J."/>
            <person name="Baranova O.V."/>
            <person name="Mathney J."/>
            <person name="Dewhirst F.E."/>
            <person name="Izard J."/>
            <person name="Young S.K."/>
            <person name="Zeng Q."/>
            <person name="Gargeya S."/>
            <person name="Fitzgerald M."/>
            <person name="Haas B."/>
            <person name="Abouelleil A."/>
            <person name="Alvarado L."/>
            <person name="Arachchi H.M."/>
            <person name="Berlin A."/>
            <person name="Chapman S.B."/>
            <person name="Gearin G."/>
            <person name="Goldberg J."/>
            <person name="Griggs A."/>
            <person name="Gujja S."/>
            <person name="Hansen M."/>
            <person name="Heiman D."/>
            <person name="Howarth C."/>
            <person name="Larimer J."/>
            <person name="Lui A."/>
            <person name="MacDonald P.J.P."/>
            <person name="McCowen C."/>
            <person name="Montmayeur A."/>
            <person name="Murphy C."/>
            <person name="Neiman D."/>
            <person name="Pearson M."/>
            <person name="Priest M."/>
            <person name="Roberts A."/>
            <person name="Saif S."/>
            <person name="Shea T."/>
            <person name="Sisk P."/>
            <person name="Stolte C."/>
            <person name="Sykes S."/>
            <person name="Wortman J."/>
            <person name="Nusbaum C."/>
            <person name="Birren B."/>
        </authorList>
    </citation>
    <scope>NUCLEOTIDE SEQUENCE [LARGE SCALE GENOMIC DNA]</scope>
    <source>
        <strain evidence="4 5">SP33</strain>
    </source>
</reference>
<gene>
    <name evidence="4" type="ORF">HMPREF9733_02183</name>
</gene>
<evidence type="ECO:0000256" key="1">
    <source>
        <dbReference type="SAM" id="Phobius"/>
    </source>
</evidence>
<evidence type="ECO:0000313" key="4">
    <source>
        <dbReference type="EMBL" id="EMB21846.1"/>
    </source>
</evidence>
<dbReference type="RefSeq" id="WP_010697236.1">
    <property type="nucleotide sequence ID" value="NZ_KB442454.1"/>
</dbReference>
<dbReference type="CDD" id="cd00761">
    <property type="entry name" value="Glyco_tranf_GTA_type"/>
    <property type="match status" value="1"/>
</dbReference>
<name>M2AFB7_TREDN</name>
<dbReference type="Proteomes" id="UP000016183">
    <property type="component" value="Unassembled WGS sequence"/>
</dbReference>
<dbReference type="Pfam" id="PF00535">
    <property type="entry name" value="Glycos_transf_2"/>
    <property type="match status" value="1"/>
</dbReference>
<keyword evidence="1" id="KW-0472">Membrane</keyword>
<feature type="transmembrane region" description="Helical" evidence="1">
    <location>
        <begin position="279"/>
        <end position="300"/>
    </location>
</feature>
<dbReference type="AlphaFoldDB" id="M2AFB7"/>
<dbReference type="PATRIC" id="fig|999437.3.peg.2251"/>
<feature type="domain" description="Glycosyl transferase family 25" evidence="3">
    <location>
        <begin position="310"/>
        <end position="483"/>
    </location>
</feature>
<keyword evidence="1" id="KW-0812">Transmembrane</keyword>
<organism evidence="4 5">
    <name type="scientific">Treponema denticola SP33</name>
    <dbReference type="NCBI Taxonomy" id="999437"/>
    <lineage>
        <taxon>Bacteria</taxon>
        <taxon>Pseudomonadati</taxon>
        <taxon>Spirochaetota</taxon>
        <taxon>Spirochaetia</taxon>
        <taxon>Spirochaetales</taxon>
        <taxon>Treponemataceae</taxon>
        <taxon>Treponema</taxon>
    </lineage>
</organism>
<protein>
    <submittedName>
        <fullName evidence="4">Uncharacterized protein</fullName>
    </submittedName>
</protein>
<dbReference type="InterPro" id="IPR029044">
    <property type="entry name" value="Nucleotide-diphossugar_trans"/>
</dbReference>
<evidence type="ECO:0000259" key="2">
    <source>
        <dbReference type="Pfam" id="PF00535"/>
    </source>
</evidence>
<dbReference type="Pfam" id="PF01755">
    <property type="entry name" value="Glyco_transf_25"/>
    <property type="match status" value="1"/>
</dbReference>
<dbReference type="CDD" id="cd06532">
    <property type="entry name" value="Glyco_transf_25"/>
    <property type="match status" value="1"/>
</dbReference>
<comment type="caution">
    <text evidence="4">The sequence shown here is derived from an EMBL/GenBank/DDBJ whole genome shotgun (WGS) entry which is preliminary data.</text>
</comment>
<feature type="domain" description="Glycosyltransferase 2-like" evidence="2">
    <location>
        <begin position="8"/>
        <end position="145"/>
    </location>
</feature>